<dbReference type="EMBL" id="WTPW01001911">
    <property type="protein sequence ID" value="KAF0408012.1"/>
    <property type="molecule type" value="Genomic_DNA"/>
</dbReference>
<keyword evidence="2" id="KW-1185">Reference proteome</keyword>
<dbReference type="OrthoDB" id="2473045at2759"/>
<proteinExistence type="predicted"/>
<name>A0A8H3X4R6_GIGMA</name>
<sequence>MELIEDAINREDIKSYDYTEFSALEKIGAGGYGLKNLQKVYKHQNVVEFYGVTRDYENVSIDDIAENINVNQHYEDIQNELNGDNLGNQDESESIPHPRDYRAMNLNEFGEIDTNNNIAVIMNNDSEETIRIQIKTIVDLWNFFVKYFLKPGLLRVFQSRSRDAMAKKS</sequence>
<organism evidence="1 2">
    <name type="scientific">Gigaspora margarita</name>
    <dbReference type="NCBI Taxonomy" id="4874"/>
    <lineage>
        <taxon>Eukaryota</taxon>
        <taxon>Fungi</taxon>
        <taxon>Fungi incertae sedis</taxon>
        <taxon>Mucoromycota</taxon>
        <taxon>Glomeromycotina</taxon>
        <taxon>Glomeromycetes</taxon>
        <taxon>Diversisporales</taxon>
        <taxon>Gigasporaceae</taxon>
        <taxon>Gigaspora</taxon>
    </lineage>
</organism>
<reference evidence="1 2" key="1">
    <citation type="journal article" date="2019" name="Environ. Microbiol.">
        <title>At the nexus of three kingdoms: the genome of the mycorrhizal fungus Gigaspora margarita provides insights into plant, endobacterial and fungal interactions.</title>
        <authorList>
            <person name="Venice F."/>
            <person name="Ghignone S."/>
            <person name="Salvioli di Fossalunga A."/>
            <person name="Amselem J."/>
            <person name="Novero M."/>
            <person name="Xianan X."/>
            <person name="Sedzielewska Toro K."/>
            <person name="Morin E."/>
            <person name="Lipzen A."/>
            <person name="Grigoriev I.V."/>
            <person name="Henrissat B."/>
            <person name="Martin F.M."/>
            <person name="Bonfante P."/>
        </authorList>
    </citation>
    <scope>NUCLEOTIDE SEQUENCE [LARGE SCALE GENOMIC DNA]</scope>
    <source>
        <strain evidence="1 2">BEG34</strain>
    </source>
</reference>
<evidence type="ECO:0000313" key="2">
    <source>
        <dbReference type="Proteomes" id="UP000439903"/>
    </source>
</evidence>
<protein>
    <submittedName>
        <fullName evidence="1">Uncharacterized protein</fullName>
    </submittedName>
</protein>
<comment type="caution">
    <text evidence="1">The sequence shown here is derived from an EMBL/GenBank/DDBJ whole genome shotgun (WGS) entry which is preliminary data.</text>
</comment>
<dbReference type="AlphaFoldDB" id="A0A8H3X4R6"/>
<evidence type="ECO:0000313" key="1">
    <source>
        <dbReference type="EMBL" id="KAF0408012.1"/>
    </source>
</evidence>
<accession>A0A8H3X4R6</accession>
<gene>
    <name evidence="1" type="ORF">F8M41_008654</name>
</gene>
<dbReference type="Proteomes" id="UP000439903">
    <property type="component" value="Unassembled WGS sequence"/>
</dbReference>